<accession>A0A9D1P4I6</accession>
<dbReference type="Gene3D" id="2.60.120.260">
    <property type="entry name" value="Galactose-binding domain-like"/>
    <property type="match status" value="1"/>
</dbReference>
<dbReference type="InterPro" id="IPR050583">
    <property type="entry name" value="Mycobacterial_A85_antigen"/>
</dbReference>
<feature type="transmembrane region" description="Helical" evidence="2">
    <location>
        <begin position="773"/>
        <end position="792"/>
    </location>
</feature>
<dbReference type="SUPFAM" id="SSF81296">
    <property type="entry name" value="E set domains"/>
    <property type="match status" value="1"/>
</dbReference>
<dbReference type="SUPFAM" id="SSF49785">
    <property type="entry name" value="Galactose-binding domain-like"/>
    <property type="match status" value="1"/>
</dbReference>
<dbReference type="InterPro" id="IPR008979">
    <property type="entry name" value="Galactose-bd-like_sf"/>
</dbReference>
<comment type="caution">
    <text evidence="4">The sequence shown here is derived from an EMBL/GenBank/DDBJ whole genome shotgun (WGS) entry which is preliminary data.</text>
</comment>
<feature type="region of interest" description="Disordered" evidence="1">
    <location>
        <begin position="717"/>
        <end position="768"/>
    </location>
</feature>
<dbReference type="Gene3D" id="3.40.50.1820">
    <property type="entry name" value="alpha/beta hydrolase"/>
    <property type="match status" value="1"/>
</dbReference>
<organism evidence="4 5">
    <name type="scientific">Candidatus Scatomonas pullistercoris</name>
    <dbReference type="NCBI Taxonomy" id="2840920"/>
    <lineage>
        <taxon>Bacteria</taxon>
        <taxon>Bacillati</taxon>
        <taxon>Bacillota</taxon>
        <taxon>Clostridia</taxon>
        <taxon>Lachnospirales</taxon>
        <taxon>Lachnospiraceae</taxon>
        <taxon>Lachnospiraceae incertae sedis</taxon>
        <taxon>Candidatus Scatomonas</taxon>
    </lineage>
</organism>
<dbReference type="Pfam" id="PF00756">
    <property type="entry name" value="Esterase"/>
    <property type="match status" value="1"/>
</dbReference>
<proteinExistence type="predicted"/>
<evidence type="ECO:0000256" key="1">
    <source>
        <dbReference type="SAM" id="MobiDB-lite"/>
    </source>
</evidence>
<dbReference type="Proteomes" id="UP000824169">
    <property type="component" value="Unassembled WGS sequence"/>
</dbReference>
<sequence>MRLKKWAAAGLVLGMLLTSLGPGAAAVSAEETGDADKYVTLDGDWHFKLYRTYDQMFQYLPYGGVSVTWEDNELAKLPAAETWSAWETLQMPADDAATGGLLPMERGSAAEDPDSMENLLFPSWSEAWVCREFTLPADFTEDEEVTLLLGIIDDCDVVYINGHLVAASGFMDGSGNPTLNIPETGGFDYSNEDAASQVQFEKSYWEVAREYKVPAEYLNQGGSNEICIRIYNNNSYGGFYSGNNYAICGNELAVRAVKGLPTESTDSQELLDLVDRQRQAMAAEDAAAYGETIYDRYHNDGADKQDLLAEFQDLTAGYDGISVEDTGVQIYSGGENLYWYAAHRIITGVSAETGAAETVSEADIEACYLSENGQIYERGNWNRCYSTTYASELFEKELGYSVYLPPSYYEEESRMYPVVYLLHGINSSSESFVKVDGIADFMDEQIAQGNITEMIVIMPDSGKNAFYRDTEYDPANPDSTGPWQTHMTTEIRNEAESRFRILSDAKFRGLTGISMGGFGAFTIGTLYPDLYSSVASHMGAVNDEALEALKTLTPEQLEKYDFYLDCGLQDGMVDYQWTVNIHEYLQSVGKEHGYDLRDGGHNSAFYMAGMPASMKMHSDHFLKNGLYDAELQSEGGVFDLNPEGEAHQDLWIPIALNGNVIASVDGLEEGTDYLVSADGITVASGYLEKLNADTALKIRLFSGAELIWQVEIINTADETEDPGTGQKPGTDEDDGQHGGGTETSPKPTRKPTQKPVQGTQISSVNTGDTTSTALYTGVLFGAAAAVLALTAARRKRIKRMK</sequence>
<dbReference type="GO" id="GO:0016747">
    <property type="term" value="F:acyltransferase activity, transferring groups other than amino-acyl groups"/>
    <property type="evidence" value="ECO:0007669"/>
    <property type="project" value="TreeGrafter"/>
</dbReference>
<dbReference type="PANTHER" id="PTHR48098:SF1">
    <property type="entry name" value="DIACYLGLYCEROL ACYLTRANSFERASE_MYCOLYLTRANSFERASE AG85A"/>
    <property type="match status" value="1"/>
</dbReference>
<protein>
    <submittedName>
        <fullName evidence="4">Uncharacterized protein</fullName>
    </submittedName>
</protein>
<reference evidence="4" key="2">
    <citation type="journal article" date="2021" name="PeerJ">
        <title>Extensive microbial diversity within the chicken gut microbiome revealed by metagenomics and culture.</title>
        <authorList>
            <person name="Gilroy R."/>
            <person name="Ravi A."/>
            <person name="Getino M."/>
            <person name="Pursley I."/>
            <person name="Horton D.L."/>
            <person name="Alikhan N.F."/>
            <person name="Baker D."/>
            <person name="Gharbi K."/>
            <person name="Hall N."/>
            <person name="Watson M."/>
            <person name="Adriaenssens E.M."/>
            <person name="Foster-Nyarko E."/>
            <person name="Jarju S."/>
            <person name="Secka A."/>
            <person name="Antonio M."/>
            <person name="Oren A."/>
            <person name="Chaudhuri R.R."/>
            <person name="La Ragione R."/>
            <person name="Hildebrand F."/>
            <person name="Pallen M.J."/>
        </authorList>
    </citation>
    <scope>NUCLEOTIDE SEQUENCE</scope>
    <source>
        <strain evidence="4">CHK188-20938</strain>
    </source>
</reference>
<dbReference type="Gene3D" id="2.60.40.10">
    <property type="entry name" value="Immunoglobulins"/>
    <property type="match status" value="1"/>
</dbReference>
<name>A0A9D1P4I6_9FIRM</name>
<keyword evidence="2" id="KW-1133">Transmembrane helix</keyword>
<keyword evidence="2" id="KW-0472">Membrane</keyword>
<gene>
    <name evidence="4" type="ORF">IAB71_08390</name>
</gene>
<dbReference type="AlphaFoldDB" id="A0A9D1P4I6"/>
<dbReference type="EMBL" id="DVOO01000025">
    <property type="protein sequence ID" value="HIV25775.1"/>
    <property type="molecule type" value="Genomic_DNA"/>
</dbReference>
<dbReference type="InterPro" id="IPR000801">
    <property type="entry name" value="Esterase-like"/>
</dbReference>
<feature type="chain" id="PRO_5039710713" evidence="3">
    <location>
        <begin position="25"/>
        <end position="801"/>
    </location>
</feature>
<keyword evidence="3" id="KW-0732">Signal</keyword>
<reference evidence="4" key="1">
    <citation type="submission" date="2020-10" db="EMBL/GenBank/DDBJ databases">
        <authorList>
            <person name="Gilroy R."/>
        </authorList>
    </citation>
    <scope>NUCLEOTIDE SEQUENCE</scope>
    <source>
        <strain evidence="4">CHK188-20938</strain>
    </source>
</reference>
<evidence type="ECO:0000313" key="5">
    <source>
        <dbReference type="Proteomes" id="UP000824169"/>
    </source>
</evidence>
<dbReference type="PANTHER" id="PTHR48098">
    <property type="entry name" value="ENTEROCHELIN ESTERASE-RELATED"/>
    <property type="match status" value="1"/>
</dbReference>
<evidence type="ECO:0000256" key="3">
    <source>
        <dbReference type="SAM" id="SignalP"/>
    </source>
</evidence>
<keyword evidence="2" id="KW-0812">Transmembrane</keyword>
<dbReference type="SUPFAM" id="SSF53474">
    <property type="entry name" value="alpha/beta-Hydrolases"/>
    <property type="match status" value="1"/>
</dbReference>
<feature type="signal peptide" evidence="3">
    <location>
        <begin position="1"/>
        <end position="24"/>
    </location>
</feature>
<dbReference type="InterPro" id="IPR013783">
    <property type="entry name" value="Ig-like_fold"/>
</dbReference>
<evidence type="ECO:0000313" key="4">
    <source>
        <dbReference type="EMBL" id="HIV25775.1"/>
    </source>
</evidence>
<dbReference type="InterPro" id="IPR014756">
    <property type="entry name" value="Ig_E-set"/>
</dbReference>
<feature type="compositionally biased region" description="Polar residues" evidence="1">
    <location>
        <begin position="754"/>
        <end position="768"/>
    </location>
</feature>
<dbReference type="InterPro" id="IPR029058">
    <property type="entry name" value="AB_hydrolase_fold"/>
</dbReference>
<evidence type="ECO:0000256" key="2">
    <source>
        <dbReference type="SAM" id="Phobius"/>
    </source>
</evidence>